<keyword evidence="1" id="KW-0328">Glycosyltransferase</keyword>
<dbReference type="PANTHER" id="PTHR12526:SF510">
    <property type="entry name" value="D-INOSITOL 3-PHOSPHATE GLYCOSYLTRANSFERASE"/>
    <property type="match status" value="1"/>
</dbReference>
<sequence>MASRVLHTITGLNVGGAEMMLARFLEQVDRQAFPSAVLSLLAPGAVSEQITRQGIGVTSIDMGRRPRPRDVPRLAGCVSDAAPDLLHGWMYHGNLAAMMGSVLTGRFPPVIWGIHHTITRLSDESPFTRRLLRLSARLSSRAGAICYCSRVAADDHERLGFDPRRRVVIPNGTDCSRFRPSMEARARLHEELAVPPERLLIGHVARFHPMKDQTSLVRAIARLVRAGHDVQGVFVGDGHIDGPVRATARELGIDARITTLGVRNDLSDLLPGLDIYALSSAWGEACPLALGEAMASGLPPVTTAVGDCGWIVGPTGVVVEPADSEALAAGLAQLLSLSPDERRALGARARQRIIECFSLSLYVRRHLDLYERVLDRSRPALVPRAVS</sequence>
<evidence type="ECO:0000256" key="2">
    <source>
        <dbReference type="ARBA" id="ARBA00022679"/>
    </source>
</evidence>
<comment type="caution">
    <text evidence="5">The sequence shown here is derived from an EMBL/GenBank/DDBJ whole genome shotgun (WGS) entry which is preliminary data.</text>
</comment>
<dbReference type="PANTHER" id="PTHR12526">
    <property type="entry name" value="GLYCOSYLTRANSFERASE"/>
    <property type="match status" value="1"/>
</dbReference>
<dbReference type="InterPro" id="IPR028098">
    <property type="entry name" value="Glyco_trans_4-like_N"/>
</dbReference>
<dbReference type="Pfam" id="PF00534">
    <property type="entry name" value="Glycos_transf_1"/>
    <property type="match status" value="1"/>
</dbReference>
<reference evidence="5 6" key="1">
    <citation type="submission" date="2020-08" db="EMBL/GenBank/DDBJ databases">
        <title>Genomic Encyclopedia of Type Strains, Phase IV (KMG-IV): sequencing the most valuable type-strain genomes for metagenomic binning, comparative biology and taxonomic classification.</title>
        <authorList>
            <person name="Goeker M."/>
        </authorList>
    </citation>
    <scope>NUCLEOTIDE SEQUENCE [LARGE SCALE GENOMIC DNA]</scope>
    <source>
        <strain evidence="5 6">DSM 25024</strain>
    </source>
</reference>
<evidence type="ECO:0000259" key="4">
    <source>
        <dbReference type="Pfam" id="PF13439"/>
    </source>
</evidence>
<dbReference type="EMBL" id="JACIDO010000010">
    <property type="protein sequence ID" value="MBB3937537.1"/>
    <property type="molecule type" value="Genomic_DNA"/>
</dbReference>
<feature type="domain" description="Glycosyl transferase family 1" evidence="3">
    <location>
        <begin position="187"/>
        <end position="352"/>
    </location>
</feature>
<evidence type="ECO:0000256" key="1">
    <source>
        <dbReference type="ARBA" id="ARBA00022676"/>
    </source>
</evidence>
<name>A0A7W6BV99_9HYPH</name>
<dbReference type="Gene3D" id="3.40.50.2000">
    <property type="entry name" value="Glycogen Phosphorylase B"/>
    <property type="match status" value="2"/>
</dbReference>
<gene>
    <name evidence="5" type="ORF">GGR05_003704</name>
</gene>
<dbReference type="SUPFAM" id="SSF53756">
    <property type="entry name" value="UDP-Glycosyltransferase/glycogen phosphorylase"/>
    <property type="match status" value="1"/>
</dbReference>
<evidence type="ECO:0000313" key="5">
    <source>
        <dbReference type="EMBL" id="MBB3937537.1"/>
    </source>
</evidence>
<keyword evidence="2 5" id="KW-0808">Transferase</keyword>
<dbReference type="AlphaFoldDB" id="A0A7W6BV99"/>
<evidence type="ECO:0000313" key="6">
    <source>
        <dbReference type="Proteomes" id="UP000531216"/>
    </source>
</evidence>
<dbReference type="RefSeq" id="WP_175526881.1">
    <property type="nucleotide sequence ID" value="NZ_FOOA01000015.1"/>
</dbReference>
<dbReference type="Proteomes" id="UP000531216">
    <property type="component" value="Unassembled WGS sequence"/>
</dbReference>
<keyword evidence="6" id="KW-1185">Reference proteome</keyword>
<protein>
    <submittedName>
        <fullName evidence="5">Glycosyltransferase involved in cell wall biosynthesis</fullName>
    </submittedName>
</protein>
<feature type="domain" description="Glycosyltransferase subfamily 4-like N-terminal" evidence="4">
    <location>
        <begin position="14"/>
        <end position="177"/>
    </location>
</feature>
<organism evidence="5 6">
    <name type="scientific">Aureimonas phyllosphaerae</name>
    <dbReference type="NCBI Taxonomy" id="1166078"/>
    <lineage>
        <taxon>Bacteria</taxon>
        <taxon>Pseudomonadati</taxon>
        <taxon>Pseudomonadota</taxon>
        <taxon>Alphaproteobacteria</taxon>
        <taxon>Hyphomicrobiales</taxon>
        <taxon>Aurantimonadaceae</taxon>
        <taxon>Aureimonas</taxon>
    </lineage>
</organism>
<dbReference type="Pfam" id="PF13439">
    <property type="entry name" value="Glyco_transf_4"/>
    <property type="match status" value="1"/>
</dbReference>
<proteinExistence type="predicted"/>
<dbReference type="GO" id="GO:0016757">
    <property type="term" value="F:glycosyltransferase activity"/>
    <property type="evidence" value="ECO:0007669"/>
    <property type="project" value="UniProtKB-KW"/>
</dbReference>
<dbReference type="InterPro" id="IPR001296">
    <property type="entry name" value="Glyco_trans_1"/>
</dbReference>
<evidence type="ECO:0000259" key="3">
    <source>
        <dbReference type="Pfam" id="PF00534"/>
    </source>
</evidence>
<accession>A0A7W6BV99</accession>